<dbReference type="InterPro" id="IPR007471">
    <property type="entry name" value="N-end_Aminoacyl_Trfase_N"/>
</dbReference>
<dbReference type="Pfam" id="PF04376">
    <property type="entry name" value="ATE_N"/>
    <property type="match status" value="1"/>
</dbReference>
<comment type="catalytic activity">
    <reaction evidence="4">
        <text>N-terminal L-glutamyl-[protein] + L-leucyl-tRNA(Leu) = N-terminal L-leucyl-L-glutamyl-[protein] + tRNA(Leu) + H(+)</text>
        <dbReference type="Rhea" id="RHEA:50412"/>
        <dbReference type="Rhea" id="RHEA-COMP:9613"/>
        <dbReference type="Rhea" id="RHEA-COMP:9622"/>
        <dbReference type="Rhea" id="RHEA-COMP:12664"/>
        <dbReference type="Rhea" id="RHEA-COMP:12668"/>
        <dbReference type="ChEBI" id="CHEBI:15378"/>
        <dbReference type="ChEBI" id="CHEBI:64721"/>
        <dbReference type="ChEBI" id="CHEBI:78442"/>
        <dbReference type="ChEBI" id="CHEBI:78494"/>
        <dbReference type="ChEBI" id="CHEBI:133041"/>
        <dbReference type="EC" id="2.3.2.29"/>
    </reaction>
</comment>
<dbReference type="GO" id="GO:0071596">
    <property type="term" value="P:ubiquitin-dependent protein catabolic process via the N-end rule pathway"/>
    <property type="evidence" value="ECO:0007669"/>
    <property type="project" value="InterPro"/>
</dbReference>
<dbReference type="Pfam" id="PF04377">
    <property type="entry name" value="ATE_C"/>
    <property type="match status" value="1"/>
</dbReference>
<dbReference type="SUPFAM" id="SSF55729">
    <property type="entry name" value="Acyl-CoA N-acyltransferases (Nat)"/>
    <property type="match status" value="1"/>
</dbReference>
<dbReference type="NCBIfam" id="NF002341">
    <property type="entry name" value="PRK01305.1-1"/>
    <property type="match status" value="1"/>
</dbReference>
<dbReference type="Gene3D" id="3.40.630.30">
    <property type="match status" value="1"/>
</dbReference>
<dbReference type="Proteomes" id="UP001281217">
    <property type="component" value="Unassembled WGS sequence"/>
</dbReference>
<name>A0A1I6BL06_9GAMM</name>
<organism evidence="8 9">
    <name type="scientific">Halopseudomonas formosensis</name>
    <dbReference type="NCBI Taxonomy" id="1002526"/>
    <lineage>
        <taxon>Bacteria</taxon>
        <taxon>Pseudomonadati</taxon>
        <taxon>Pseudomonadota</taxon>
        <taxon>Gammaproteobacteria</taxon>
        <taxon>Pseudomonadales</taxon>
        <taxon>Pseudomonadaceae</taxon>
        <taxon>Halopseudomonas</taxon>
    </lineage>
</organism>
<dbReference type="GO" id="GO:0005737">
    <property type="term" value="C:cytoplasm"/>
    <property type="evidence" value="ECO:0007669"/>
    <property type="project" value="UniProtKB-SubCell"/>
</dbReference>
<dbReference type="NCBIfam" id="NF002342">
    <property type="entry name" value="PRK01305.1-3"/>
    <property type="match status" value="1"/>
</dbReference>
<dbReference type="InterPro" id="IPR007472">
    <property type="entry name" value="N-end_Aminoacyl_Trfase_C"/>
</dbReference>
<dbReference type="STRING" id="1002526.SAMN05216578_104252"/>
<evidence type="ECO:0000256" key="1">
    <source>
        <dbReference type="ARBA" id="ARBA00022490"/>
    </source>
</evidence>
<protein>
    <recommendedName>
        <fullName evidence="4">Aspartate/glutamate leucyltransferase</fullName>
        <ecNumber evidence="4">2.3.2.29</ecNumber>
    </recommendedName>
</protein>
<evidence type="ECO:0000256" key="4">
    <source>
        <dbReference type="HAMAP-Rule" id="MF_00689"/>
    </source>
</evidence>
<sequence length="235" mass="27907">MTDLAHLKFYATQPHACSYLEEEQAVTLFLDPHEPIEEPTYSRLSELGFRRSGDHLYRPHCPQCKACIPARIPVDSFQPNRQQSRILKRNRDLELRRTRPRLTDEIYELYSRYINARHADGDMYPPSRQQFQSFLVSSSPFCEFIEFREQDRLLAVAVTDRLSNGLSAVYTFFDPEQTRRSLGRFAILCQIEEARRDGLPAVYLGYWIRNCRKMNYKTEYRPLEMLISQRWVRIN</sequence>
<dbReference type="NCBIfam" id="NF002345">
    <property type="entry name" value="PRK01305.2-2"/>
    <property type="match status" value="1"/>
</dbReference>
<dbReference type="PANTHER" id="PTHR21367">
    <property type="entry name" value="ARGININE-TRNA-PROTEIN TRANSFERASE 1"/>
    <property type="match status" value="1"/>
</dbReference>
<evidence type="ECO:0000313" key="7">
    <source>
        <dbReference type="EMBL" id="MDX9686506.1"/>
    </source>
</evidence>
<dbReference type="AlphaFoldDB" id="A0A1I6BL06"/>
<evidence type="ECO:0000259" key="5">
    <source>
        <dbReference type="Pfam" id="PF04376"/>
    </source>
</evidence>
<evidence type="ECO:0000313" key="10">
    <source>
        <dbReference type="Proteomes" id="UP001281217"/>
    </source>
</evidence>
<dbReference type="PIRSF" id="PIRSF037208">
    <property type="entry name" value="ATE_pro_prd"/>
    <property type="match status" value="1"/>
</dbReference>
<dbReference type="RefSeq" id="WP_090538656.1">
    <property type="nucleotide sequence ID" value="NZ_FOYD01000004.1"/>
</dbReference>
<reference evidence="10" key="2">
    <citation type="submission" date="2023-07" db="EMBL/GenBank/DDBJ databases">
        <authorList>
            <person name="de Witt J."/>
        </authorList>
    </citation>
    <scope>NUCLEOTIDE SEQUENCE [LARGE SCALE GENOMIC DNA]</scope>
    <source>
        <strain evidence="10">FZJ</strain>
    </source>
</reference>
<comment type="similarity">
    <text evidence="4">Belongs to the R-transferase family. Bpt subfamily.</text>
</comment>
<keyword evidence="2 4" id="KW-0808">Transferase</keyword>
<gene>
    <name evidence="4" type="primary">bpt</name>
    <name evidence="7" type="ORF">RED13_000913</name>
    <name evidence="8" type="ORF">SAMN05216578_104252</name>
</gene>
<dbReference type="PANTHER" id="PTHR21367:SF1">
    <property type="entry name" value="ARGINYL-TRNA--PROTEIN TRANSFERASE 1"/>
    <property type="match status" value="1"/>
</dbReference>
<dbReference type="EMBL" id="FOYD01000004">
    <property type="protein sequence ID" value="SFQ81581.1"/>
    <property type="molecule type" value="Genomic_DNA"/>
</dbReference>
<keyword evidence="10" id="KW-1185">Reference proteome</keyword>
<dbReference type="InterPro" id="IPR017138">
    <property type="entry name" value="Asp_Glu_LeuTrfase"/>
</dbReference>
<evidence type="ECO:0000313" key="8">
    <source>
        <dbReference type="EMBL" id="SFQ81581.1"/>
    </source>
</evidence>
<dbReference type="HAMAP" id="MF_00689">
    <property type="entry name" value="Bpt"/>
    <property type="match status" value="1"/>
</dbReference>
<comment type="subcellular location">
    <subcellularLocation>
        <location evidence="4">Cytoplasm</location>
    </subcellularLocation>
</comment>
<comment type="function">
    <text evidence="4">Functions in the N-end rule pathway of protein degradation where it conjugates Leu from its aminoacyl-tRNA to the N-termini of proteins containing an N-terminal aspartate or glutamate.</text>
</comment>
<reference evidence="7" key="3">
    <citation type="submission" date="2024-05" db="EMBL/GenBank/DDBJ databases">
        <authorList>
            <person name="de Witt J."/>
        </authorList>
    </citation>
    <scope>NUCLEOTIDE SEQUENCE</scope>
    <source>
        <strain evidence="7">FZJ</strain>
    </source>
</reference>
<evidence type="ECO:0000256" key="2">
    <source>
        <dbReference type="ARBA" id="ARBA00022679"/>
    </source>
</evidence>
<dbReference type="InterPro" id="IPR030700">
    <property type="entry name" value="N-end_Aminoacyl_Trfase"/>
</dbReference>
<dbReference type="EC" id="2.3.2.29" evidence="4"/>
<feature type="domain" description="N-end aminoacyl transferase N-terminal" evidence="5">
    <location>
        <begin position="15"/>
        <end position="85"/>
    </location>
</feature>
<evidence type="ECO:0000313" key="9">
    <source>
        <dbReference type="Proteomes" id="UP000242815"/>
    </source>
</evidence>
<reference evidence="8 9" key="1">
    <citation type="submission" date="2016-10" db="EMBL/GenBank/DDBJ databases">
        <authorList>
            <person name="de Groot N.N."/>
        </authorList>
    </citation>
    <scope>NUCLEOTIDE SEQUENCE [LARGE SCALE GENOMIC DNA]</scope>
    <source>
        <strain evidence="8 9">JCM 18415</strain>
    </source>
</reference>
<proteinExistence type="inferred from homology"/>
<feature type="domain" description="N-end rule aminoacyl transferase C-terminal" evidence="6">
    <location>
        <begin position="105"/>
        <end position="226"/>
    </location>
</feature>
<keyword evidence="1 4" id="KW-0963">Cytoplasm</keyword>
<dbReference type="GO" id="GO:0008914">
    <property type="term" value="F:leucyl-tRNA--protein transferase activity"/>
    <property type="evidence" value="ECO:0007669"/>
    <property type="project" value="UniProtKB-UniRule"/>
</dbReference>
<dbReference type="InterPro" id="IPR016181">
    <property type="entry name" value="Acyl_CoA_acyltransferase"/>
</dbReference>
<accession>A0A1I6BL06</accession>
<evidence type="ECO:0000256" key="3">
    <source>
        <dbReference type="ARBA" id="ARBA00023315"/>
    </source>
</evidence>
<dbReference type="OrthoDB" id="9782022at2"/>
<evidence type="ECO:0000259" key="6">
    <source>
        <dbReference type="Pfam" id="PF04377"/>
    </source>
</evidence>
<comment type="catalytic activity">
    <reaction evidence="4">
        <text>N-terminal L-aspartyl-[protein] + L-leucyl-tRNA(Leu) = N-terminal L-leucyl-L-aspartyl-[protein] + tRNA(Leu) + H(+)</text>
        <dbReference type="Rhea" id="RHEA:50420"/>
        <dbReference type="Rhea" id="RHEA-COMP:9613"/>
        <dbReference type="Rhea" id="RHEA-COMP:9622"/>
        <dbReference type="Rhea" id="RHEA-COMP:12669"/>
        <dbReference type="Rhea" id="RHEA-COMP:12674"/>
        <dbReference type="ChEBI" id="CHEBI:15378"/>
        <dbReference type="ChEBI" id="CHEBI:64720"/>
        <dbReference type="ChEBI" id="CHEBI:78442"/>
        <dbReference type="ChEBI" id="CHEBI:78494"/>
        <dbReference type="ChEBI" id="CHEBI:133042"/>
        <dbReference type="EC" id="2.3.2.29"/>
    </reaction>
</comment>
<keyword evidence="3 4" id="KW-0012">Acyltransferase</keyword>
<dbReference type="EMBL" id="JAVRDO010000003">
    <property type="protein sequence ID" value="MDX9686506.1"/>
    <property type="molecule type" value="Genomic_DNA"/>
</dbReference>
<dbReference type="GO" id="GO:0004057">
    <property type="term" value="F:arginyl-tRNA--protein transferase activity"/>
    <property type="evidence" value="ECO:0007669"/>
    <property type="project" value="InterPro"/>
</dbReference>
<dbReference type="NCBIfam" id="NF002346">
    <property type="entry name" value="PRK01305.2-3"/>
    <property type="match status" value="1"/>
</dbReference>
<dbReference type="Proteomes" id="UP000242815">
    <property type="component" value="Unassembled WGS sequence"/>
</dbReference>